<proteinExistence type="predicted"/>
<name>A0A8W8M5J1_MAGGI</name>
<accession>A0A8W8M5J1</accession>
<evidence type="ECO:0000313" key="1">
    <source>
        <dbReference type="EnsemblMetazoa" id="G31438.2:cds"/>
    </source>
</evidence>
<dbReference type="Proteomes" id="UP000005408">
    <property type="component" value="Unassembled WGS sequence"/>
</dbReference>
<evidence type="ECO:0000313" key="2">
    <source>
        <dbReference type="Proteomes" id="UP000005408"/>
    </source>
</evidence>
<sequence>MKIKKKIGQHPMWETFINKAARMTSQILRPLLFSLIILTQFLDTAGVERYGTSCIRYKTSELPDISSVLGADRYCQKHENHHYCKLWACAKTTPDCTQKRPGNNCFYCEGTCNIGGHIVKLGDRVSHPDGVNVCTCGAYNHVSNCTDVLPPLKRICGGEQVQQLRHTASQGRRVLPSLLRPHGHHVHRTIKRPPFSIPLLKITQPVIKIPLVRIPPPRLVPVISPGSAVVPTQRLLIPLVPVRVTAPVRQPGK</sequence>
<dbReference type="EnsemblMetazoa" id="G31438.2">
    <property type="protein sequence ID" value="G31438.2:cds"/>
    <property type="gene ID" value="G31438"/>
</dbReference>
<protein>
    <submittedName>
        <fullName evidence="1">Uncharacterized protein</fullName>
    </submittedName>
</protein>
<dbReference type="AlphaFoldDB" id="A0A8W8M5J1"/>
<reference evidence="1" key="1">
    <citation type="submission" date="2022-08" db="UniProtKB">
        <authorList>
            <consortium name="EnsemblMetazoa"/>
        </authorList>
    </citation>
    <scope>IDENTIFICATION</scope>
    <source>
        <strain evidence="1">05x7-T-G4-1.051#20</strain>
    </source>
</reference>
<organism evidence="1 2">
    <name type="scientific">Magallana gigas</name>
    <name type="common">Pacific oyster</name>
    <name type="synonym">Crassostrea gigas</name>
    <dbReference type="NCBI Taxonomy" id="29159"/>
    <lineage>
        <taxon>Eukaryota</taxon>
        <taxon>Metazoa</taxon>
        <taxon>Spiralia</taxon>
        <taxon>Lophotrochozoa</taxon>
        <taxon>Mollusca</taxon>
        <taxon>Bivalvia</taxon>
        <taxon>Autobranchia</taxon>
        <taxon>Pteriomorphia</taxon>
        <taxon>Ostreida</taxon>
        <taxon>Ostreoidea</taxon>
        <taxon>Ostreidae</taxon>
        <taxon>Magallana</taxon>
    </lineage>
</organism>
<keyword evidence="2" id="KW-1185">Reference proteome</keyword>